<feature type="compositionally biased region" description="Basic and acidic residues" evidence="1">
    <location>
        <begin position="198"/>
        <end position="209"/>
    </location>
</feature>
<dbReference type="AlphaFoldDB" id="A0A9W2W0U5"/>
<feature type="region of interest" description="Disordered" evidence="1">
    <location>
        <begin position="186"/>
        <end position="209"/>
    </location>
</feature>
<feature type="region of interest" description="Disordered" evidence="1">
    <location>
        <begin position="298"/>
        <end position="329"/>
    </location>
</feature>
<gene>
    <name evidence="3" type="primary">LOC109258249</name>
</gene>
<accession>A0A9W2W0U5</accession>
<dbReference type="GeneID" id="109258249"/>
<reference evidence="3" key="1">
    <citation type="submission" date="2025-08" db="UniProtKB">
        <authorList>
            <consortium name="RefSeq"/>
        </authorList>
    </citation>
    <scope>IDENTIFICATION</scope>
    <source>
        <tissue evidence="3">Whole blood</tissue>
    </source>
</reference>
<dbReference type="RefSeq" id="XP_053764472.1">
    <property type="nucleotide sequence ID" value="XM_053908497.1"/>
</dbReference>
<keyword evidence="2" id="KW-1185">Reference proteome</keyword>
<feature type="region of interest" description="Disordered" evidence="1">
    <location>
        <begin position="1"/>
        <end position="131"/>
    </location>
</feature>
<name>A0A9W2W0U5_PANPR</name>
<dbReference type="Proteomes" id="UP001165780">
    <property type="component" value="Unplaced"/>
</dbReference>
<proteinExistence type="predicted"/>
<protein>
    <submittedName>
        <fullName evidence="3">Uncharacterized protein LOC109258249</fullName>
    </submittedName>
</protein>
<evidence type="ECO:0000256" key="1">
    <source>
        <dbReference type="SAM" id="MobiDB-lite"/>
    </source>
</evidence>
<evidence type="ECO:0000313" key="2">
    <source>
        <dbReference type="Proteomes" id="UP001165780"/>
    </source>
</evidence>
<sequence length="329" mass="35175">MGTDTGRSAMATRRTGFITAAHGAFSPRLMGNRHRHLSQPGRGGAGKEQRALFTSGAPVHPALHGQLRPRTCWEPGTPGAARQGRARPPPLVPEAPSPRGRAGPATLSGPGSRPEPLTPDLLPHPPPPLPPFTEPRLAANLRVSSSREASLTPRPLMFRCGPKTQPQCRNRSVLFQVGLTLVSSMGHPLCPPPQSEGRPGDRSRIPETDSQRCAQGDTHLDLQSHLELQVHTVSEPKSVRTGLQGRRGLKQQRELIGRKRSRGGGGDPGSAFRLAAERWRATATWRTTLMTSSQVAPAFKAPSSNQGVLPRTRPDTTCAPLPGLSAGTD</sequence>
<evidence type="ECO:0000313" key="3">
    <source>
        <dbReference type="RefSeq" id="XP_053764472.1"/>
    </source>
</evidence>
<organism evidence="2 3">
    <name type="scientific">Panthera pardus</name>
    <name type="common">Leopard</name>
    <name type="synonym">Felis pardus</name>
    <dbReference type="NCBI Taxonomy" id="9691"/>
    <lineage>
        <taxon>Eukaryota</taxon>
        <taxon>Metazoa</taxon>
        <taxon>Chordata</taxon>
        <taxon>Craniata</taxon>
        <taxon>Vertebrata</taxon>
        <taxon>Euteleostomi</taxon>
        <taxon>Mammalia</taxon>
        <taxon>Eutheria</taxon>
        <taxon>Laurasiatheria</taxon>
        <taxon>Carnivora</taxon>
        <taxon>Feliformia</taxon>
        <taxon>Felidae</taxon>
        <taxon>Pantherinae</taxon>
        <taxon>Panthera</taxon>
    </lineage>
</organism>
<feature type="compositionally biased region" description="Pro residues" evidence="1">
    <location>
        <begin position="87"/>
        <end position="96"/>
    </location>
</feature>
<feature type="compositionally biased region" description="Pro residues" evidence="1">
    <location>
        <begin position="122"/>
        <end position="131"/>
    </location>
</feature>